<evidence type="ECO:0000256" key="4">
    <source>
        <dbReference type="ARBA" id="ARBA00022475"/>
    </source>
</evidence>
<keyword evidence="4" id="KW-1003">Cell membrane</keyword>
<keyword evidence="11 12" id="KW-0472">Membrane</keyword>
<evidence type="ECO:0000256" key="3">
    <source>
        <dbReference type="ARBA" id="ARBA00022448"/>
    </source>
</evidence>
<dbReference type="InterPro" id="IPR051542">
    <property type="entry name" value="Hydrogenase_cytochrome"/>
</dbReference>
<keyword evidence="9 12" id="KW-1133">Transmembrane helix</keyword>
<feature type="domain" description="Cytochrome b561 bacterial/Ni-hydrogenase" evidence="13">
    <location>
        <begin position="6"/>
        <end position="186"/>
    </location>
</feature>
<evidence type="ECO:0000313" key="15">
    <source>
        <dbReference type="Proteomes" id="UP000199520"/>
    </source>
</evidence>
<accession>A0A1I4Q6G6</accession>
<evidence type="ECO:0000313" key="14">
    <source>
        <dbReference type="EMBL" id="SFM35213.1"/>
    </source>
</evidence>
<dbReference type="PANTHER" id="PTHR30485">
    <property type="entry name" value="NI/FE-HYDROGENASE 1 B-TYPE CYTOCHROME SUBUNIT"/>
    <property type="match status" value="1"/>
</dbReference>
<dbReference type="PRINTS" id="PR00161">
    <property type="entry name" value="NIHGNASECYTB"/>
</dbReference>
<keyword evidence="7" id="KW-0479">Metal-binding</keyword>
<reference evidence="15" key="1">
    <citation type="submission" date="2016-10" db="EMBL/GenBank/DDBJ databases">
        <authorList>
            <person name="Varghese N."/>
            <person name="Submissions S."/>
        </authorList>
    </citation>
    <scope>NUCLEOTIDE SEQUENCE [LARGE SCALE GENOMIC DNA]</scope>
    <source>
        <strain evidence="15">DSM 13327</strain>
    </source>
</reference>
<dbReference type="Proteomes" id="UP000199520">
    <property type="component" value="Unassembled WGS sequence"/>
</dbReference>
<evidence type="ECO:0000256" key="11">
    <source>
        <dbReference type="ARBA" id="ARBA00023136"/>
    </source>
</evidence>
<evidence type="ECO:0000256" key="12">
    <source>
        <dbReference type="SAM" id="Phobius"/>
    </source>
</evidence>
<feature type="transmembrane region" description="Helical" evidence="12">
    <location>
        <begin position="153"/>
        <end position="173"/>
    </location>
</feature>
<evidence type="ECO:0000256" key="5">
    <source>
        <dbReference type="ARBA" id="ARBA00022617"/>
    </source>
</evidence>
<dbReference type="Gene3D" id="1.20.950.20">
    <property type="entry name" value="Transmembrane di-heme cytochromes, Chain C"/>
    <property type="match status" value="1"/>
</dbReference>
<dbReference type="GO" id="GO:0022904">
    <property type="term" value="P:respiratory electron transport chain"/>
    <property type="evidence" value="ECO:0007669"/>
    <property type="project" value="InterPro"/>
</dbReference>
<keyword evidence="15" id="KW-1185">Reference proteome</keyword>
<feature type="transmembrane region" description="Helical" evidence="12">
    <location>
        <begin position="12"/>
        <end position="31"/>
    </location>
</feature>
<dbReference type="RefSeq" id="WP_090944344.1">
    <property type="nucleotide sequence ID" value="NZ_FOTS01000084.1"/>
</dbReference>
<proteinExistence type="inferred from homology"/>
<evidence type="ECO:0000256" key="2">
    <source>
        <dbReference type="ARBA" id="ARBA00008622"/>
    </source>
</evidence>
<dbReference type="AlphaFoldDB" id="A0A1I4Q6G6"/>
<feature type="transmembrane region" description="Helical" evidence="12">
    <location>
        <begin position="112"/>
        <end position="133"/>
    </location>
</feature>
<protein>
    <submittedName>
        <fullName evidence="14">Ni/Fe-hydrogenase 1 B-type cytochrome subunit</fullName>
    </submittedName>
</protein>
<dbReference type="OrthoDB" id="257690at2"/>
<comment type="similarity">
    <text evidence="2">Belongs to the HupC/HyaC/HydC family.</text>
</comment>
<dbReference type="PANTHER" id="PTHR30485:SF0">
    <property type="entry name" value="NI_FE-HYDROGENASE 1 B-TYPE CYTOCHROME SUBUNIT-RELATED"/>
    <property type="match status" value="1"/>
</dbReference>
<dbReference type="Pfam" id="PF01292">
    <property type="entry name" value="Ni_hydr_CYTB"/>
    <property type="match status" value="1"/>
</dbReference>
<evidence type="ECO:0000256" key="10">
    <source>
        <dbReference type="ARBA" id="ARBA00023004"/>
    </source>
</evidence>
<name>A0A1I4Q6G6_9FIRM</name>
<dbReference type="InterPro" id="IPR000516">
    <property type="entry name" value="Ni-dep_Hydgase_cyt-B"/>
</dbReference>
<dbReference type="GO" id="GO:0020037">
    <property type="term" value="F:heme binding"/>
    <property type="evidence" value="ECO:0007669"/>
    <property type="project" value="TreeGrafter"/>
</dbReference>
<dbReference type="SUPFAM" id="SSF81342">
    <property type="entry name" value="Transmembrane di-heme cytochromes"/>
    <property type="match status" value="1"/>
</dbReference>
<keyword evidence="5" id="KW-0349">Heme</keyword>
<dbReference type="GO" id="GO:0009055">
    <property type="term" value="F:electron transfer activity"/>
    <property type="evidence" value="ECO:0007669"/>
    <property type="project" value="InterPro"/>
</dbReference>
<feature type="transmembrane region" description="Helical" evidence="12">
    <location>
        <begin position="51"/>
        <end position="68"/>
    </location>
</feature>
<organism evidence="14 15">
    <name type="scientific">Pelosinus propionicus DSM 13327</name>
    <dbReference type="NCBI Taxonomy" id="1123291"/>
    <lineage>
        <taxon>Bacteria</taxon>
        <taxon>Bacillati</taxon>
        <taxon>Bacillota</taxon>
        <taxon>Negativicutes</taxon>
        <taxon>Selenomonadales</taxon>
        <taxon>Sporomusaceae</taxon>
        <taxon>Pelosinus</taxon>
    </lineage>
</organism>
<evidence type="ECO:0000256" key="8">
    <source>
        <dbReference type="ARBA" id="ARBA00022982"/>
    </source>
</evidence>
<dbReference type="InterPro" id="IPR011577">
    <property type="entry name" value="Cyt_b561_bac/Ni-Hgenase"/>
</dbReference>
<keyword evidence="8" id="KW-0249">Electron transport</keyword>
<dbReference type="GO" id="GO:0005886">
    <property type="term" value="C:plasma membrane"/>
    <property type="evidence" value="ECO:0007669"/>
    <property type="project" value="UniProtKB-SubCell"/>
</dbReference>
<comment type="subcellular location">
    <subcellularLocation>
        <location evidence="1">Cell membrane</location>
        <topology evidence="1">Multi-pass membrane protein</topology>
    </subcellularLocation>
</comment>
<keyword evidence="3" id="KW-0813">Transport</keyword>
<dbReference type="STRING" id="1123291.SAMN04490355_10844"/>
<dbReference type="InterPro" id="IPR016174">
    <property type="entry name" value="Di-haem_cyt_TM"/>
</dbReference>
<evidence type="ECO:0000256" key="7">
    <source>
        <dbReference type="ARBA" id="ARBA00022723"/>
    </source>
</evidence>
<sequence length="206" mass="24009">MKLLLHPLSIRLFHWIMFLSVVTLLFTGLYMSTPWSKLHLPMEVVRKTHTIFSSIIIVNLACHLYYYLHANRITEVLLLPRDFVNVPSFIRYVLFISEGHPNFGRYNPGQKLVFSLWFLAVIVAAITGIVLLFPDRSQWMQWRFEGLHVIRMLHYSVAIFFAMSIPLHLYLVFTESPANLQAMFTGYVQKEMEVKSSPNKSKDSLS</sequence>
<evidence type="ECO:0000256" key="1">
    <source>
        <dbReference type="ARBA" id="ARBA00004651"/>
    </source>
</evidence>
<evidence type="ECO:0000256" key="6">
    <source>
        <dbReference type="ARBA" id="ARBA00022692"/>
    </source>
</evidence>
<keyword evidence="6 12" id="KW-0812">Transmembrane</keyword>
<keyword evidence="10" id="KW-0408">Iron</keyword>
<evidence type="ECO:0000256" key="9">
    <source>
        <dbReference type="ARBA" id="ARBA00022989"/>
    </source>
</evidence>
<evidence type="ECO:0000259" key="13">
    <source>
        <dbReference type="Pfam" id="PF01292"/>
    </source>
</evidence>
<dbReference type="GO" id="GO:0005506">
    <property type="term" value="F:iron ion binding"/>
    <property type="evidence" value="ECO:0007669"/>
    <property type="project" value="InterPro"/>
</dbReference>
<gene>
    <name evidence="14" type="ORF">SAMN04490355_10844</name>
</gene>
<dbReference type="EMBL" id="FOTS01000084">
    <property type="protein sequence ID" value="SFM35213.1"/>
    <property type="molecule type" value="Genomic_DNA"/>
</dbReference>